<dbReference type="GO" id="GO:0004749">
    <property type="term" value="F:ribose phosphate diphosphokinase activity"/>
    <property type="evidence" value="ECO:0007669"/>
    <property type="project" value="TreeGrafter"/>
</dbReference>
<dbReference type="AlphaFoldDB" id="A0A448XKL9"/>
<dbReference type="PANTHER" id="PTHR10210">
    <property type="entry name" value="RIBOSE-PHOSPHATE DIPHOSPHOKINASE FAMILY MEMBER"/>
    <property type="match status" value="1"/>
</dbReference>
<comment type="similarity">
    <text evidence="1">Belongs to the ribose-phosphate pyrophosphokinase family.</text>
</comment>
<dbReference type="InterPro" id="IPR029057">
    <property type="entry name" value="PRTase-like"/>
</dbReference>
<name>A0A448XKL9_9PLAT</name>
<dbReference type="GO" id="GO:0006015">
    <property type="term" value="P:5-phosphoribose 1-diphosphate biosynthetic process"/>
    <property type="evidence" value="ECO:0007669"/>
    <property type="project" value="TreeGrafter"/>
</dbReference>
<sequence>MATHGLLSADAANRICCSVIDEVVVTNTVPHDAQKRACGKIRTVDISLLIAESIRRIHNNESMSYLFMNVPKDD</sequence>
<dbReference type="GO" id="GO:0000287">
    <property type="term" value="F:magnesium ion binding"/>
    <property type="evidence" value="ECO:0007669"/>
    <property type="project" value="InterPro"/>
</dbReference>
<dbReference type="GO" id="GO:0006164">
    <property type="term" value="P:purine nucleotide biosynthetic process"/>
    <property type="evidence" value="ECO:0007669"/>
    <property type="project" value="TreeGrafter"/>
</dbReference>
<gene>
    <name evidence="2" type="ORF">PXEA_LOCUS32331</name>
</gene>
<dbReference type="PANTHER" id="PTHR10210:SF53">
    <property type="entry name" value="GH23275P"/>
    <property type="match status" value="1"/>
</dbReference>
<evidence type="ECO:0000313" key="3">
    <source>
        <dbReference type="Proteomes" id="UP000784294"/>
    </source>
</evidence>
<reference evidence="2" key="1">
    <citation type="submission" date="2018-11" db="EMBL/GenBank/DDBJ databases">
        <authorList>
            <consortium name="Pathogen Informatics"/>
        </authorList>
    </citation>
    <scope>NUCLEOTIDE SEQUENCE</scope>
</reference>
<dbReference type="EMBL" id="CAAALY010259371">
    <property type="protein sequence ID" value="VEL38891.1"/>
    <property type="molecule type" value="Genomic_DNA"/>
</dbReference>
<dbReference type="InterPro" id="IPR005946">
    <property type="entry name" value="Rib-P_diPkinase"/>
</dbReference>
<dbReference type="Gene3D" id="3.40.50.2020">
    <property type="match status" value="1"/>
</dbReference>
<dbReference type="OrthoDB" id="413572at2759"/>
<dbReference type="GO" id="GO:0002189">
    <property type="term" value="C:ribose phosphate diphosphokinase complex"/>
    <property type="evidence" value="ECO:0007669"/>
    <property type="project" value="TreeGrafter"/>
</dbReference>
<keyword evidence="3" id="KW-1185">Reference proteome</keyword>
<evidence type="ECO:0000256" key="1">
    <source>
        <dbReference type="ARBA" id="ARBA00006478"/>
    </source>
</evidence>
<dbReference type="Pfam" id="PF14572">
    <property type="entry name" value="Pribosyl_synth"/>
    <property type="match status" value="1"/>
</dbReference>
<organism evidence="2 3">
    <name type="scientific">Protopolystoma xenopodis</name>
    <dbReference type="NCBI Taxonomy" id="117903"/>
    <lineage>
        <taxon>Eukaryota</taxon>
        <taxon>Metazoa</taxon>
        <taxon>Spiralia</taxon>
        <taxon>Lophotrochozoa</taxon>
        <taxon>Platyhelminthes</taxon>
        <taxon>Monogenea</taxon>
        <taxon>Polyopisthocotylea</taxon>
        <taxon>Polystomatidea</taxon>
        <taxon>Polystomatidae</taxon>
        <taxon>Protopolystoma</taxon>
    </lineage>
</organism>
<comment type="caution">
    <text evidence="2">The sequence shown here is derived from an EMBL/GenBank/DDBJ whole genome shotgun (WGS) entry which is preliminary data.</text>
</comment>
<dbReference type="Proteomes" id="UP000784294">
    <property type="component" value="Unassembled WGS sequence"/>
</dbReference>
<dbReference type="SUPFAM" id="SSF53271">
    <property type="entry name" value="PRTase-like"/>
    <property type="match status" value="1"/>
</dbReference>
<dbReference type="GO" id="GO:0005737">
    <property type="term" value="C:cytoplasm"/>
    <property type="evidence" value="ECO:0007669"/>
    <property type="project" value="TreeGrafter"/>
</dbReference>
<evidence type="ECO:0000313" key="2">
    <source>
        <dbReference type="EMBL" id="VEL38891.1"/>
    </source>
</evidence>
<evidence type="ECO:0008006" key="4">
    <source>
        <dbReference type="Google" id="ProtNLM"/>
    </source>
</evidence>
<accession>A0A448XKL9</accession>
<dbReference type="GO" id="GO:0005524">
    <property type="term" value="F:ATP binding"/>
    <property type="evidence" value="ECO:0007669"/>
    <property type="project" value="TreeGrafter"/>
</dbReference>
<proteinExistence type="inferred from homology"/>
<protein>
    <recommendedName>
        <fullName evidence="4">Ribose-phosphate pyrophosphokinase N-terminal domain-containing protein</fullName>
    </recommendedName>
</protein>